<proteinExistence type="predicted"/>
<dbReference type="Proteomes" id="UP001638806">
    <property type="component" value="Unassembled WGS sequence"/>
</dbReference>
<evidence type="ECO:0000313" key="1">
    <source>
        <dbReference type="EMBL" id="KAL3952628.1"/>
    </source>
</evidence>
<protein>
    <submittedName>
        <fullName evidence="1">Uncharacterized protein</fullName>
    </submittedName>
</protein>
<organism evidence="1 2">
    <name type="scientific">Purpureocillium lilacinum</name>
    <name type="common">Paecilomyces lilacinus</name>
    <dbReference type="NCBI Taxonomy" id="33203"/>
    <lineage>
        <taxon>Eukaryota</taxon>
        <taxon>Fungi</taxon>
        <taxon>Dikarya</taxon>
        <taxon>Ascomycota</taxon>
        <taxon>Pezizomycotina</taxon>
        <taxon>Sordariomycetes</taxon>
        <taxon>Hypocreomycetidae</taxon>
        <taxon>Hypocreales</taxon>
        <taxon>Ophiocordycipitaceae</taxon>
        <taxon>Purpureocillium</taxon>
    </lineage>
</organism>
<accession>A0ACC4DBG9</accession>
<name>A0ACC4DBG9_PURLI</name>
<dbReference type="EMBL" id="JBGNUJ010000012">
    <property type="protein sequence ID" value="KAL3952628.1"/>
    <property type="molecule type" value="Genomic_DNA"/>
</dbReference>
<reference evidence="1" key="1">
    <citation type="submission" date="2024-12" db="EMBL/GenBank/DDBJ databases">
        <title>Comparative genomics and development of molecular markers within Purpureocillium lilacinum and among Purpureocillium species.</title>
        <authorList>
            <person name="Yeh Z.-Y."/>
            <person name="Ni N.-T."/>
            <person name="Lo P.-H."/>
            <person name="Mushyakhwo K."/>
            <person name="Lin C.-F."/>
            <person name="Nai Y.-S."/>
        </authorList>
    </citation>
    <scope>NUCLEOTIDE SEQUENCE</scope>
    <source>
        <strain evidence="1">NCHU-NPUST-175</strain>
    </source>
</reference>
<evidence type="ECO:0000313" key="2">
    <source>
        <dbReference type="Proteomes" id="UP001638806"/>
    </source>
</evidence>
<keyword evidence="2" id="KW-1185">Reference proteome</keyword>
<sequence>MYYSSGTYEAHARPLKPEGVDDKHAWIVGSGLAGLSTAAFLVRDAQMPGKNITILEEMHIPGGALDGLNVPEKGFVIRGGREMEPHFECVWELFRSVPSIEEKDASVLDEFYWLNKRDPNFSLQRATVQQGKDAGTGKFFTLTDDAQKELFQLFLATRKDVENKRIDETWHSALEMKLYLHRFINHIQGLPDFSTLKFTKYNQYESLVLPLRKYLEDHGVTFQFHTGRKKGGKVLTPNDLVFMTIGSLTENSGLGDHQTPAELRDGPAPAWDLWRRIAAKSPEFGRPEVFCGDISQSKWMSATATTLDKRIPEYIQKICKRDPFAGKVTTGGIVTVRDSNWIMSWTVNRQPHFKKQPKDQIVVWIYGLLVEKPGDYIKKPMQDCTGEEITMEWLYHLGVPVADIPELAKTGAKTVPVMMPYVTSFFMPRQAGDRPNVVPQGSKNFAFIGQFAETTRDCIFTTEYSVRTGMESVYQLTGVDRAVPEVYASTYDLKYLLKASLLLRDGKGPALWAPELLQEHLYKKLQEAELPQLAHEYGLV</sequence>
<comment type="caution">
    <text evidence="1">The sequence shown here is derived from an EMBL/GenBank/DDBJ whole genome shotgun (WGS) entry which is preliminary data.</text>
</comment>
<gene>
    <name evidence="1" type="ORF">ACCO45_012571</name>
</gene>